<dbReference type="InterPro" id="IPR036322">
    <property type="entry name" value="WD40_repeat_dom_sf"/>
</dbReference>
<proteinExistence type="predicted"/>
<accession>A0AAV0WMI0</accession>
<dbReference type="AlphaFoldDB" id="A0AAV0WMI0"/>
<dbReference type="Proteomes" id="UP001160148">
    <property type="component" value="Unassembled WGS sequence"/>
</dbReference>
<sequence length="190" mass="21742">MGISIVKFSVDSQYVITVSVADTNGEQTIDIWEWTSGKEESACSTKLDNSIDTIVHLACCYDNTNFYCLTTEKLVFFMTLDRMDKNIKKKKKNPSTNVDNVNKVIINVPTKNVVQKKNIYTQSAYLTNTRQVVSATTKGWVTVWDDNDYDVSTIIKYELITNNKKYLKRVKLDEHSITTIICVQTYLPLL</sequence>
<gene>
    <name evidence="1" type="ORF">MEUPH1_LOCUS12615</name>
</gene>
<dbReference type="Gene3D" id="2.130.10.10">
    <property type="entry name" value="YVTN repeat-like/Quinoprotein amine dehydrogenase"/>
    <property type="match status" value="1"/>
</dbReference>
<protein>
    <submittedName>
        <fullName evidence="1">Uncharacterized protein</fullName>
    </submittedName>
</protein>
<dbReference type="EMBL" id="CARXXK010000002">
    <property type="protein sequence ID" value="CAI6356934.1"/>
    <property type="molecule type" value="Genomic_DNA"/>
</dbReference>
<dbReference type="InterPro" id="IPR015943">
    <property type="entry name" value="WD40/YVTN_repeat-like_dom_sf"/>
</dbReference>
<evidence type="ECO:0000313" key="1">
    <source>
        <dbReference type="EMBL" id="CAI6356934.1"/>
    </source>
</evidence>
<name>A0AAV0WMI0_9HEMI</name>
<reference evidence="1 2" key="1">
    <citation type="submission" date="2023-01" db="EMBL/GenBank/DDBJ databases">
        <authorList>
            <person name="Whitehead M."/>
        </authorList>
    </citation>
    <scope>NUCLEOTIDE SEQUENCE [LARGE SCALE GENOMIC DNA]</scope>
</reference>
<evidence type="ECO:0000313" key="2">
    <source>
        <dbReference type="Proteomes" id="UP001160148"/>
    </source>
</evidence>
<keyword evidence="2" id="KW-1185">Reference proteome</keyword>
<dbReference type="SUPFAM" id="SSF50978">
    <property type="entry name" value="WD40 repeat-like"/>
    <property type="match status" value="1"/>
</dbReference>
<organism evidence="1 2">
    <name type="scientific">Macrosiphum euphorbiae</name>
    <name type="common">potato aphid</name>
    <dbReference type="NCBI Taxonomy" id="13131"/>
    <lineage>
        <taxon>Eukaryota</taxon>
        <taxon>Metazoa</taxon>
        <taxon>Ecdysozoa</taxon>
        <taxon>Arthropoda</taxon>
        <taxon>Hexapoda</taxon>
        <taxon>Insecta</taxon>
        <taxon>Pterygota</taxon>
        <taxon>Neoptera</taxon>
        <taxon>Paraneoptera</taxon>
        <taxon>Hemiptera</taxon>
        <taxon>Sternorrhyncha</taxon>
        <taxon>Aphidomorpha</taxon>
        <taxon>Aphidoidea</taxon>
        <taxon>Aphididae</taxon>
        <taxon>Macrosiphini</taxon>
        <taxon>Macrosiphum</taxon>
    </lineage>
</organism>
<comment type="caution">
    <text evidence="1">The sequence shown here is derived from an EMBL/GenBank/DDBJ whole genome shotgun (WGS) entry which is preliminary data.</text>
</comment>